<dbReference type="Proteomes" id="UP000069935">
    <property type="component" value="Chromosome 8"/>
</dbReference>
<reference evidence="2 3" key="2">
    <citation type="journal article" date="2016" name="Genome Announc.">
        <title>Complete Genome Sequence of a Strain of Azospirillum thiophilum Isolated from a Sulfide Spring.</title>
        <authorList>
            <person name="Fomenkov A."/>
            <person name="Vincze T."/>
            <person name="Grabovich M."/>
            <person name="Anton B.P."/>
            <person name="Dubinina G."/>
            <person name="Orlova M."/>
            <person name="Belousova E."/>
            <person name="Roberts R.J."/>
        </authorList>
    </citation>
    <scope>NUCLEOTIDE SEQUENCE [LARGE SCALE GENOMIC DNA]</scope>
    <source>
        <strain evidence="2 3">BV-S</strain>
    </source>
</reference>
<keyword evidence="3" id="KW-1185">Reference proteome</keyword>
<feature type="compositionally biased region" description="Basic and acidic residues" evidence="1">
    <location>
        <begin position="71"/>
        <end position="84"/>
    </location>
</feature>
<dbReference type="EMBL" id="CP012408">
    <property type="protein sequence ID" value="ALG75755.1"/>
    <property type="molecule type" value="Genomic_DNA"/>
</dbReference>
<gene>
    <name evidence="2" type="ORF">AL072_33020</name>
</gene>
<protein>
    <submittedName>
        <fullName evidence="2">Uncharacterized protein</fullName>
    </submittedName>
</protein>
<accession>A0AAC8W6H0</accession>
<dbReference type="AlphaFoldDB" id="A0AAC8W6H0"/>
<evidence type="ECO:0000313" key="3">
    <source>
        <dbReference type="Proteomes" id="UP000069935"/>
    </source>
</evidence>
<organism evidence="2 3">
    <name type="scientific">Azospirillum thiophilum</name>
    <dbReference type="NCBI Taxonomy" id="528244"/>
    <lineage>
        <taxon>Bacteria</taxon>
        <taxon>Pseudomonadati</taxon>
        <taxon>Pseudomonadota</taxon>
        <taxon>Alphaproteobacteria</taxon>
        <taxon>Rhodospirillales</taxon>
        <taxon>Azospirillaceae</taxon>
        <taxon>Azospirillum</taxon>
    </lineage>
</organism>
<dbReference type="KEGG" id="ati:AL072_33020"/>
<dbReference type="RefSeq" id="WP_060721780.1">
    <property type="nucleotide sequence ID" value="NZ_CP012408.1"/>
</dbReference>
<proteinExistence type="predicted"/>
<sequence length="434" mass="47367">MAQMSRAEQQRANEIQDYLRGLGAREAAAIAPRLTAGLSAGAASAIQHTAQRRVNQTRDIAQEWTEADTRQQRLESRRLDEFRQRQQARQQAEQRREQDYQAWVRLQQFCDDMRRMNDRQVKAHFTAAMTDDRTFAAARESLRAALVAQSTEAFLLRKRQAALANGTPPADVATFDMLRSMLSGDQMKTIIREALIDARPVADEPPAVAAVKAAGARETIEQRLMAVLDVSNAALTSEQRRAFETSIRSSLLDHFQEFGLSAGVALTVAEIEAHAESLRGRVTNALADLLLDDGLGLNTEHYCAMLNSINASIDGLSAVPAHQREAAVDAMMIGHQQKMVGSGLDASLCTPEAVMAQAARTMYDVAARVLADPEAATEADLDMARAMAEIAARRPDLDLQPAAPAPTAAGVLGRLHARRAAVEQTAEIEAPQLR</sequence>
<feature type="region of interest" description="Disordered" evidence="1">
    <location>
        <begin position="71"/>
        <end position="97"/>
    </location>
</feature>
<reference evidence="3" key="1">
    <citation type="submission" date="2015-08" db="EMBL/GenBank/DDBJ databases">
        <title>Complete Genome Sequence of Azospirillum thiophilum BV-S.</title>
        <authorList>
            <person name="Fomenkov A."/>
            <person name="Vincze T."/>
            <person name="Grabovich M."/>
            <person name="Dubinina G."/>
            <person name="Orlova M."/>
            <person name="Belousova E."/>
            <person name="Roberts R.J."/>
        </authorList>
    </citation>
    <scope>NUCLEOTIDE SEQUENCE [LARGE SCALE GENOMIC DNA]</scope>
    <source>
        <strain evidence="3">BV-S</strain>
    </source>
</reference>
<evidence type="ECO:0000313" key="2">
    <source>
        <dbReference type="EMBL" id="ALG75755.1"/>
    </source>
</evidence>
<name>A0AAC8W6H0_9PROT</name>
<evidence type="ECO:0000256" key="1">
    <source>
        <dbReference type="SAM" id="MobiDB-lite"/>
    </source>
</evidence>